<dbReference type="SMART" id="SM00220">
    <property type="entry name" value="S_TKc"/>
    <property type="match status" value="1"/>
</dbReference>
<evidence type="ECO:0000256" key="1">
    <source>
        <dbReference type="ARBA" id="ARBA00012513"/>
    </source>
</evidence>
<dbReference type="InterPro" id="IPR011009">
    <property type="entry name" value="Kinase-like_dom_sf"/>
</dbReference>
<keyword evidence="12" id="KW-1185">Reference proteome</keyword>
<dbReference type="PANTHER" id="PTHR24343">
    <property type="entry name" value="SERINE/THREONINE KINASE"/>
    <property type="match status" value="1"/>
</dbReference>
<keyword evidence="5" id="KW-0418">Kinase</keyword>
<comment type="catalytic activity">
    <reaction evidence="7">
        <text>L-threonyl-[protein] + ATP = O-phospho-L-threonyl-[protein] + ADP + H(+)</text>
        <dbReference type="Rhea" id="RHEA:46608"/>
        <dbReference type="Rhea" id="RHEA-COMP:11060"/>
        <dbReference type="Rhea" id="RHEA-COMP:11605"/>
        <dbReference type="ChEBI" id="CHEBI:15378"/>
        <dbReference type="ChEBI" id="CHEBI:30013"/>
        <dbReference type="ChEBI" id="CHEBI:30616"/>
        <dbReference type="ChEBI" id="CHEBI:61977"/>
        <dbReference type="ChEBI" id="CHEBI:456216"/>
        <dbReference type="EC" id="2.7.11.1"/>
    </reaction>
</comment>
<dbReference type="Proteomes" id="UP001498398">
    <property type="component" value="Unassembled WGS sequence"/>
</dbReference>
<feature type="region of interest" description="Disordered" evidence="9">
    <location>
        <begin position="1096"/>
        <end position="1139"/>
    </location>
</feature>
<dbReference type="InterPro" id="IPR000719">
    <property type="entry name" value="Prot_kinase_dom"/>
</dbReference>
<feature type="compositionally biased region" description="Polar residues" evidence="9">
    <location>
        <begin position="109"/>
        <end position="141"/>
    </location>
</feature>
<dbReference type="PROSITE" id="PS00108">
    <property type="entry name" value="PROTEIN_KINASE_ST"/>
    <property type="match status" value="1"/>
</dbReference>
<evidence type="ECO:0000256" key="2">
    <source>
        <dbReference type="ARBA" id="ARBA00022527"/>
    </source>
</evidence>
<dbReference type="EMBL" id="JBANRG010000035">
    <property type="protein sequence ID" value="KAK7449700.1"/>
    <property type="molecule type" value="Genomic_DNA"/>
</dbReference>
<dbReference type="EC" id="2.7.11.1" evidence="1"/>
<feature type="compositionally biased region" description="Acidic residues" evidence="9">
    <location>
        <begin position="465"/>
        <end position="474"/>
    </location>
</feature>
<feature type="compositionally biased region" description="Low complexity" evidence="9">
    <location>
        <begin position="74"/>
        <end position="85"/>
    </location>
</feature>
<feature type="compositionally biased region" description="Low complexity" evidence="9">
    <location>
        <begin position="175"/>
        <end position="188"/>
    </location>
</feature>
<dbReference type="PROSITE" id="PS50011">
    <property type="entry name" value="PROTEIN_KINASE_DOM"/>
    <property type="match status" value="1"/>
</dbReference>
<evidence type="ECO:0000256" key="8">
    <source>
        <dbReference type="ARBA" id="ARBA00048679"/>
    </source>
</evidence>
<accession>A0ABR1J7N1</accession>
<evidence type="ECO:0000256" key="6">
    <source>
        <dbReference type="ARBA" id="ARBA00022840"/>
    </source>
</evidence>
<feature type="compositionally biased region" description="Low complexity" evidence="9">
    <location>
        <begin position="46"/>
        <end position="57"/>
    </location>
</feature>
<dbReference type="Pfam" id="PF00069">
    <property type="entry name" value="Pkinase"/>
    <property type="match status" value="1"/>
</dbReference>
<feature type="compositionally biased region" description="Polar residues" evidence="9">
    <location>
        <begin position="704"/>
        <end position="727"/>
    </location>
</feature>
<dbReference type="PANTHER" id="PTHR24343:SF558">
    <property type="entry name" value="PROTEIN KINASE DOMAIN-CONTAINING PROTEIN"/>
    <property type="match status" value="1"/>
</dbReference>
<evidence type="ECO:0000256" key="3">
    <source>
        <dbReference type="ARBA" id="ARBA00022679"/>
    </source>
</evidence>
<comment type="caution">
    <text evidence="11">The sequence shown here is derived from an EMBL/GenBank/DDBJ whole genome shotgun (WGS) entry which is preliminary data.</text>
</comment>
<evidence type="ECO:0000256" key="7">
    <source>
        <dbReference type="ARBA" id="ARBA00047899"/>
    </source>
</evidence>
<evidence type="ECO:0000259" key="10">
    <source>
        <dbReference type="PROSITE" id="PS50011"/>
    </source>
</evidence>
<feature type="compositionally biased region" description="Acidic residues" evidence="9">
    <location>
        <begin position="1105"/>
        <end position="1120"/>
    </location>
</feature>
<organism evidence="11 12">
    <name type="scientific">Marasmiellus scandens</name>
    <dbReference type="NCBI Taxonomy" id="2682957"/>
    <lineage>
        <taxon>Eukaryota</taxon>
        <taxon>Fungi</taxon>
        <taxon>Dikarya</taxon>
        <taxon>Basidiomycota</taxon>
        <taxon>Agaricomycotina</taxon>
        <taxon>Agaricomycetes</taxon>
        <taxon>Agaricomycetidae</taxon>
        <taxon>Agaricales</taxon>
        <taxon>Marasmiineae</taxon>
        <taxon>Omphalotaceae</taxon>
        <taxon>Marasmiellus</taxon>
    </lineage>
</organism>
<keyword evidence="3" id="KW-0808">Transferase</keyword>
<evidence type="ECO:0000256" key="4">
    <source>
        <dbReference type="ARBA" id="ARBA00022741"/>
    </source>
</evidence>
<feature type="region of interest" description="Disordered" evidence="9">
    <location>
        <begin position="655"/>
        <end position="692"/>
    </location>
</feature>
<keyword evidence="4" id="KW-0547">Nucleotide-binding</keyword>
<feature type="region of interest" description="Disordered" evidence="9">
    <location>
        <begin position="339"/>
        <end position="425"/>
    </location>
</feature>
<feature type="region of interest" description="Disordered" evidence="9">
    <location>
        <begin position="858"/>
        <end position="895"/>
    </location>
</feature>
<evidence type="ECO:0000256" key="5">
    <source>
        <dbReference type="ARBA" id="ARBA00022777"/>
    </source>
</evidence>
<comment type="catalytic activity">
    <reaction evidence="8">
        <text>L-seryl-[protein] + ATP = O-phospho-L-seryl-[protein] + ADP + H(+)</text>
        <dbReference type="Rhea" id="RHEA:17989"/>
        <dbReference type="Rhea" id="RHEA-COMP:9863"/>
        <dbReference type="Rhea" id="RHEA-COMP:11604"/>
        <dbReference type="ChEBI" id="CHEBI:15378"/>
        <dbReference type="ChEBI" id="CHEBI:29999"/>
        <dbReference type="ChEBI" id="CHEBI:30616"/>
        <dbReference type="ChEBI" id="CHEBI:83421"/>
        <dbReference type="ChEBI" id="CHEBI:456216"/>
        <dbReference type="EC" id="2.7.11.1"/>
    </reaction>
</comment>
<feature type="region of interest" description="Disordered" evidence="9">
    <location>
        <begin position="456"/>
        <end position="511"/>
    </location>
</feature>
<feature type="compositionally biased region" description="Basic and acidic residues" evidence="9">
    <location>
        <begin position="1124"/>
        <end position="1139"/>
    </location>
</feature>
<dbReference type="Gene3D" id="1.10.510.10">
    <property type="entry name" value="Transferase(Phosphotransferase) domain 1"/>
    <property type="match status" value="2"/>
</dbReference>
<gene>
    <name evidence="11" type="ORF">VKT23_013173</name>
</gene>
<dbReference type="SUPFAM" id="SSF56112">
    <property type="entry name" value="Protein kinase-like (PK-like)"/>
    <property type="match status" value="1"/>
</dbReference>
<feature type="region of interest" description="Disordered" evidence="9">
    <location>
        <begin position="28"/>
        <end position="188"/>
    </location>
</feature>
<proteinExistence type="predicted"/>
<feature type="compositionally biased region" description="Polar residues" evidence="9">
    <location>
        <begin position="280"/>
        <end position="292"/>
    </location>
</feature>
<keyword evidence="2" id="KW-0723">Serine/threonine-protein kinase</keyword>
<feature type="region of interest" description="Disordered" evidence="9">
    <location>
        <begin position="704"/>
        <end position="812"/>
    </location>
</feature>
<sequence length="1139" mass="121923">MLVSSSSSSTASNTRAFTEIDPLALSSLATPMSTPSPSARSKTNAFFSSSFTTRPSSPALPPKPSEQQTPKPKSLTAAFFSTSSTPSPPPAALPPKKTVRNFLNLELGSGSSPVTASFALTPSPTTADHNRNIDSAGTANEPTPKPPALTVRAAHDSPNGNVADTLGTEPDAEVLSNSRSLSKLSPSSQAYIASHIPRSPSTYPHQFVPSLGEQGQNLIPATDEEELAPGMIIRSFLPSSDPNSSSTSHRPASSPPLAISASSSESSTSSNNHSESNQSTATPGFGSTSTHSVSKTIPVTLRLTRPLGQGSFSSVWLAEDLSPTSLLLRSRRSLRDLKRKASSGSTLSSHSQSHSHHAQSTSFSPAYGTLTRKSGEKKPKALSSTSNLMRKLRGGVSGTRPLQPILGNGNERAYSSSSREKEVVPPVPPLPHYLVPGGLPLGVNEGAGIPSLSRASSISWRSDGETEFEEDDSASAEGVIRKASVKSVASVSRSGSERSVRSTTSTKSRRGRLVAVKLTSRGVVEHKDKDKNRVKTRQEIEEERERDRTRVSFVREVEVLKHISHPNITPLLSHLTTRTHHVLVMPYLPGGDLLGLVNDELAWNNLAESTVRRIFAELCKAVSWMHSVGLVHRDIKLENVLLTVSLNPTSDAVAVADSSRQGSEEYGTPATSRSNGIRPSDDETHSVFSDKMTNASPTSFTFATSESSMYGSTPNSPTTSVETSFPCDQTPPAQYYHTQSHPAERFSRYPSDSSISNSASPSSSWFLSASESDPSASSRLYGTQPLDSRSHTLVPSDFERKPASPQIPPPSHPLIKLTDFGLSRFIDPAKPLLTTRCGSEAYAAPELVMSGGRAGVASGGSRWVDEADGEEGGYASEAGRRNKDKSNGYSSSGGGYDARETDAWACGVVLYALVARRLPFGEGPGEALIGNGKLGGNARSGRPVGASERRQWLMKIARGDWQWPAVPDDDNSGKMEDDGELRGMRLAESQGAKRVTERLLVRDPTRRWRLKDLWDDEWVAGTGIVGSTMLSSQLRASPSPRVRVEGLPRESEAKPEYVVKIHDDSGTDVTGDSAAYISGLPGRAGMDEVDVTIQRDADAVPQGDVENDEEDEEDEEDGAEDGWLVDKEGIKSIAREEVQ</sequence>
<feature type="region of interest" description="Disordered" evidence="9">
    <location>
        <begin position="235"/>
        <end position="292"/>
    </location>
</feature>
<feature type="compositionally biased region" description="Low complexity" evidence="9">
    <location>
        <begin position="342"/>
        <end position="364"/>
    </location>
</feature>
<feature type="compositionally biased region" description="Low complexity" evidence="9">
    <location>
        <begin position="751"/>
        <end position="778"/>
    </location>
</feature>
<name>A0ABR1J7N1_9AGAR</name>
<feature type="compositionally biased region" description="Polar residues" evidence="9">
    <location>
        <begin position="28"/>
        <end position="45"/>
    </location>
</feature>
<dbReference type="InterPro" id="IPR008271">
    <property type="entry name" value="Ser/Thr_kinase_AS"/>
</dbReference>
<feature type="compositionally biased region" description="Low complexity" evidence="9">
    <location>
        <begin position="481"/>
        <end position="494"/>
    </location>
</feature>
<evidence type="ECO:0000313" key="11">
    <source>
        <dbReference type="EMBL" id="KAK7449700.1"/>
    </source>
</evidence>
<feature type="domain" description="Protein kinase" evidence="10">
    <location>
        <begin position="486"/>
        <end position="1019"/>
    </location>
</feature>
<reference evidence="11 12" key="1">
    <citation type="submission" date="2024-01" db="EMBL/GenBank/DDBJ databases">
        <title>A draft genome for the cacao thread blight pathogen Marasmiellus scandens.</title>
        <authorList>
            <person name="Baruah I.K."/>
            <person name="Leung J."/>
            <person name="Bukari Y."/>
            <person name="Amoako-Attah I."/>
            <person name="Meinhardt L.W."/>
            <person name="Bailey B.A."/>
            <person name="Cohen S.P."/>
        </authorList>
    </citation>
    <scope>NUCLEOTIDE SEQUENCE [LARGE SCALE GENOMIC DNA]</scope>
    <source>
        <strain evidence="11 12">GH-19</strain>
    </source>
</reference>
<evidence type="ECO:0000313" key="12">
    <source>
        <dbReference type="Proteomes" id="UP001498398"/>
    </source>
</evidence>
<protein>
    <recommendedName>
        <fullName evidence="1">non-specific serine/threonine protein kinase</fullName>
        <ecNumber evidence="1">2.7.11.1</ecNumber>
    </recommendedName>
</protein>
<feature type="compositionally biased region" description="Low complexity" evidence="9">
    <location>
        <begin position="235"/>
        <end position="279"/>
    </location>
</feature>
<evidence type="ECO:0000256" key="9">
    <source>
        <dbReference type="SAM" id="MobiDB-lite"/>
    </source>
</evidence>
<keyword evidence="6" id="KW-0067">ATP-binding</keyword>